<dbReference type="RefSeq" id="WP_043905449.1">
    <property type="nucleotide sequence ID" value="NZ_CM002692.1"/>
</dbReference>
<evidence type="ECO:0000313" key="3">
    <source>
        <dbReference type="Proteomes" id="UP000023566"/>
    </source>
</evidence>
<dbReference type="SMART" id="SM01022">
    <property type="entry name" value="ASCH"/>
    <property type="match status" value="1"/>
</dbReference>
<evidence type="ECO:0000313" key="2">
    <source>
        <dbReference type="EMBL" id="EZP76115.1"/>
    </source>
</evidence>
<feature type="domain" description="ASCH" evidence="1">
    <location>
        <begin position="5"/>
        <end position="114"/>
    </location>
</feature>
<dbReference type="EMBL" id="AOTZ01000006">
    <property type="protein sequence ID" value="EZP76115.1"/>
    <property type="molecule type" value="Genomic_DNA"/>
</dbReference>
<dbReference type="InterPro" id="IPR016645">
    <property type="entry name" value="UCP016134"/>
</dbReference>
<dbReference type="SUPFAM" id="SSF88697">
    <property type="entry name" value="PUA domain-like"/>
    <property type="match status" value="1"/>
</dbReference>
<name>A0ABC9VCT5_9BACL</name>
<dbReference type="CDD" id="cd06555">
    <property type="entry name" value="ASCH_PF0470_like"/>
    <property type="match status" value="1"/>
</dbReference>
<dbReference type="InterPro" id="IPR015947">
    <property type="entry name" value="PUA-like_sf"/>
</dbReference>
<reference evidence="2 3" key="1">
    <citation type="journal article" date="2014" name="Appl. Microbiol. Biotechnol.">
        <title>Transformable facultative thermophile Geobacillus stearothermophilus NUB3621 as a host strain for metabolic engineering.</title>
        <authorList>
            <person name="Blanchard K."/>
            <person name="Robic S."/>
            <person name="Matsumura I."/>
        </authorList>
    </citation>
    <scope>NUCLEOTIDE SEQUENCE [LARGE SCALE GENOMIC DNA]</scope>
    <source>
        <strain evidence="2 3">NUB3621</strain>
    </source>
</reference>
<dbReference type="Pfam" id="PF04266">
    <property type="entry name" value="ASCH"/>
    <property type="match status" value="1"/>
</dbReference>
<gene>
    <name evidence="2" type="ORF">H839_12599</name>
</gene>
<organism evidence="2 3">
    <name type="scientific">Parageobacillus genomosp. 1</name>
    <dbReference type="NCBI Taxonomy" id="1295642"/>
    <lineage>
        <taxon>Bacteria</taxon>
        <taxon>Bacillati</taxon>
        <taxon>Bacillota</taxon>
        <taxon>Bacilli</taxon>
        <taxon>Bacillales</taxon>
        <taxon>Anoxybacillaceae</taxon>
        <taxon>Parageobacillus</taxon>
    </lineage>
</organism>
<dbReference type="Proteomes" id="UP000023566">
    <property type="component" value="Chromosome"/>
</dbReference>
<proteinExistence type="predicted"/>
<dbReference type="InterPro" id="IPR007374">
    <property type="entry name" value="ASCH_domain"/>
</dbReference>
<protein>
    <recommendedName>
        <fullName evidence="1">ASCH domain-containing protein</fullName>
    </recommendedName>
</protein>
<evidence type="ECO:0000259" key="1">
    <source>
        <dbReference type="SMART" id="SM01022"/>
    </source>
</evidence>
<sequence length="115" mass="13700">MIHQMGLYERPFRSIQSGKKTVEVRLYDEKRRGIHVGDIIEFVKVSDEKETVKVKVMALQPYETFADMYRDIPFSFFDCEGWTMEEMLEATYAIYTKEQERQWGALAIYIQLLDE</sequence>
<dbReference type="PIRSF" id="PIRSF016134">
    <property type="entry name" value="UCP016134"/>
    <property type="match status" value="1"/>
</dbReference>
<dbReference type="Gene3D" id="2.30.130.30">
    <property type="entry name" value="Hypothetical protein"/>
    <property type="match status" value="1"/>
</dbReference>
<comment type="caution">
    <text evidence="2">The sequence shown here is derived from an EMBL/GenBank/DDBJ whole genome shotgun (WGS) entry which is preliminary data.</text>
</comment>
<accession>A0ABC9VCT5</accession>
<keyword evidence="3" id="KW-1185">Reference proteome</keyword>
<dbReference type="AlphaFoldDB" id="A0ABC9VCT5"/>